<keyword evidence="2" id="KW-1185">Reference proteome</keyword>
<name>A0A2U1NCL7_ARTAN</name>
<reference evidence="1 2" key="1">
    <citation type="journal article" date="2018" name="Mol. Plant">
        <title>The genome of Artemisia annua provides insight into the evolution of Asteraceae family and artemisinin biosynthesis.</title>
        <authorList>
            <person name="Shen Q."/>
            <person name="Zhang L."/>
            <person name="Liao Z."/>
            <person name="Wang S."/>
            <person name="Yan T."/>
            <person name="Shi P."/>
            <person name="Liu M."/>
            <person name="Fu X."/>
            <person name="Pan Q."/>
            <person name="Wang Y."/>
            <person name="Lv Z."/>
            <person name="Lu X."/>
            <person name="Zhang F."/>
            <person name="Jiang W."/>
            <person name="Ma Y."/>
            <person name="Chen M."/>
            <person name="Hao X."/>
            <person name="Li L."/>
            <person name="Tang Y."/>
            <person name="Lv G."/>
            <person name="Zhou Y."/>
            <person name="Sun X."/>
            <person name="Brodelius P.E."/>
            <person name="Rose J.K.C."/>
            <person name="Tang K."/>
        </authorList>
    </citation>
    <scope>NUCLEOTIDE SEQUENCE [LARGE SCALE GENOMIC DNA]</scope>
    <source>
        <strain evidence="2">cv. Huhao1</strain>
        <tissue evidence="1">Leaf</tissue>
    </source>
</reference>
<sequence length="57" mass="6375">MVWIGQAVRDLSCGPCHQVNRVHMRAAVVIDEKLYIVGGSRNGRYLSDVQITIAYKS</sequence>
<evidence type="ECO:0000313" key="1">
    <source>
        <dbReference type="EMBL" id="PWA71238.1"/>
    </source>
</evidence>
<organism evidence="1 2">
    <name type="scientific">Artemisia annua</name>
    <name type="common">Sweet wormwood</name>
    <dbReference type="NCBI Taxonomy" id="35608"/>
    <lineage>
        <taxon>Eukaryota</taxon>
        <taxon>Viridiplantae</taxon>
        <taxon>Streptophyta</taxon>
        <taxon>Embryophyta</taxon>
        <taxon>Tracheophyta</taxon>
        <taxon>Spermatophyta</taxon>
        <taxon>Magnoliopsida</taxon>
        <taxon>eudicotyledons</taxon>
        <taxon>Gunneridae</taxon>
        <taxon>Pentapetalae</taxon>
        <taxon>asterids</taxon>
        <taxon>campanulids</taxon>
        <taxon>Asterales</taxon>
        <taxon>Asteraceae</taxon>
        <taxon>Asteroideae</taxon>
        <taxon>Anthemideae</taxon>
        <taxon>Artemisiinae</taxon>
        <taxon>Artemisia</taxon>
    </lineage>
</organism>
<dbReference type="EMBL" id="PKPP01003113">
    <property type="protein sequence ID" value="PWA71238.1"/>
    <property type="molecule type" value="Genomic_DNA"/>
</dbReference>
<dbReference type="AlphaFoldDB" id="A0A2U1NCL7"/>
<gene>
    <name evidence="1" type="ORF">CTI12_AA282500</name>
</gene>
<dbReference type="InterPro" id="IPR006652">
    <property type="entry name" value="Kelch_1"/>
</dbReference>
<dbReference type="SUPFAM" id="SSF117281">
    <property type="entry name" value="Kelch motif"/>
    <property type="match status" value="1"/>
</dbReference>
<accession>A0A2U1NCL7</accession>
<dbReference type="Proteomes" id="UP000245207">
    <property type="component" value="Unassembled WGS sequence"/>
</dbReference>
<proteinExistence type="predicted"/>
<protein>
    <submittedName>
        <fullName evidence="1">Acyl-CoA-binding domain-containing protein 4</fullName>
    </submittedName>
</protein>
<evidence type="ECO:0000313" key="2">
    <source>
        <dbReference type="Proteomes" id="UP000245207"/>
    </source>
</evidence>
<dbReference type="InterPro" id="IPR015915">
    <property type="entry name" value="Kelch-typ_b-propeller"/>
</dbReference>
<comment type="caution">
    <text evidence="1">The sequence shown here is derived from an EMBL/GenBank/DDBJ whole genome shotgun (WGS) entry which is preliminary data.</text>
</comment>
<dbReference type="Pfam" id="PF01344">
    <property type="entry name" value="Kelch_1"/>
    <property type="match status" value="1"/>
</dbReference>
<dbReference type="STRING" id="35608.A0A2U1NCL7"/>